<reference evidence="2" key="1">
    <citation type="submission" date="2020-10" db="EMBL/GenBank/DDBJ databases">
        <authorList>
            <person name="Gilroy R."/>
        </authorList>
    </citation>
    <scope>NUCLEOTIDE SEQUENCE</scope>
    <source>
        <strain evidence="2">9366</strain>
    </source>
</reference>
<dbReference type="EMBL" id="DVNJ01000015">
    <property type="protein sequence ID" value="HIU62626.1"/>
    <property type="molecule type" value="Genomic_DNA"/>
</dbReference>
<dbReference type="Pfam" id="PF03235">
    <property type="entry name" value="GmrSD_N"/>
    <property type="match status" value="1"/>
</dbReference>
<gene>
    <name evidence="2" type="ORF">IAB07_02515</name>
</gene>
<name>A0A9D1MM08_9FIRM</name>
<dbReference type="PANTHER" id="PTHR39639:SF1">
    <property type="entry name" value="DUF262 DOMAIN-CONTAINING PROTEIN"/>
    <property type="match status" value="1"/>
</dbReference>
<dbReference type="PANTHER" id="PTHR39639">
    <property type="entry name" value="CHROMOSOME 16, WHOLE GENOME SHOTGUN SEQUENCE"/>
    <property type="match status" value="1"/>
</dbReference>
<dbReference type="Proteomes" id="UP000824145">
    <property type="component" value="Unassembled WGS sequence"/>
</dbReference>
<evidence type="ECO:0000259" key="1">
    <source>
        <dbReference type="Pfam" id="PF03235"/>
    </source>
</evidence>
<dbReference type="AlphaFoldDB" id="A0A9D1MM08"/>
<sequence>MEKSTEKMQRKLFIKPYDRMVKDLVGEIDSGMVILDPDYQRNYVWSNTKASSLVESILLNIPIPVIYASEDEEGKWIIVDGLQRLFSLKRFYDDQFKLAGLETLEELNGFKYSKLEESAQKRLDRGELRVIVLQNDSDPNIQFDIFMRLNTGAVKLNEQELRNCLYRGKLNNLIKDIVKTNTFTQKIMSVKTDRMLTNELILRYLAVSEHFDKAKNAIQNYDGRIKNLINSYMKSHQNDTDEFLNEVRVKFETQIEKAYNIFGELAFKKNDKSTKVNAALFECVMIGFEEYSLSNLILKKDEIVSLVTSLLNDLTFVKSIDKATGNTEVLNSRISTFRRCLGELMKDAG</sequence>
<accession>A0A9D1MM08</accession>
<dbReference type="InterPro" id="IPR004919">
    <property type="entry name" value="GmrSD_N"/>
</dbReference>
<comment type="caution">
    <text evidence="2">The sequence shown here is derived from an EMBL/GenBank/DDBJ whole genome shotgun (WGS) entry which is preliminary data.</text>
</comment>
<reference evidence="2" key="2">
    <citation type="journal article" date="2021" name="PeerJ">
        <title>Extensive microbial diversity within the chicken gut microbiome revealed by metagenomics and culture.</title>
        <authorList>
            <person name="Gilroy R."/>
            <person name="Ravi A."/>
            <person name="Getino M."/>
            <person name="Pursley I."/>
            <person name="Horton D.L."/>
            <person name="Alikhan N.F."/>
            <person name="Baker D."/>
            <person name="Gharbi K."/>
            <person name="Hall N."/>
            <person name="Watson M."/>
            <person name="Adriaenssens E.M."/>
            <person name="Foster-Nyarko E."/>
            <person name="Jarju S."/>
            <person name="Secka A."/>
            <person name="Antonio M."/>
            <person name="Oren A."/>
            <person name="Chaudhuri R.R."/>
            <person name="La Ragione R."/>
            <person name="Hildebrand F."/>
            <person name="Pallen M.J."/>
        </authorList>
    </citation>
    <scope>NUCLEOTIDE SEQUENCE</scope>
    <source>
        <strain evidence="2">9366</strain>
    </source>
</reference>
<feature type="domain" description="GmrSD restriction endonucleases N-terminal" evidence="1">
    <location>
        <begin position="21"/>
        <end position="166"/>
    </location>
</feature>
<evidence type="ECO:0000313" key="2">
    <source>
        <dbReference type="EMBL" id="HIU62626.1"/>
    </source>
</evidence>
<protein>
    <submittedName>
        <fullName evidence="2">DUF262 domain-containing protein</fullName>
    </submittedName>
</protein>
<organism evidence="2 3">
    <name type="scientific">Candidatus Caccalectryoclostridium excrementigallinarum</name>
    <dbReference type="NCBI Taxonomy" id="2840710"/>
    <lineage>
        <taxon>Bacteria</taxon>
        <taxon>Bacillati</taxon>
        <taxon>Bacillota</taxon>
        <taxon>Clostridia</taxon>
        <taxon>Christensenellales</taxon>
        <taxon>Christensenellaceae</taxon>
        <taxon>Christensenellaceae incertae sedis</taxon>
        <taxon>Candidatus Caccalectryoclostridium</taxon>
    </lineage>
</organism>
<proteinExistence type="predicted"/>
<evidence type="ECO:0000313" key="3">
    <source>
        <dbReference type="Proteomes" id="UP000824145"/>
    </source>
</evidence>